<name>A0ABW4FNE0_9PSEU</name>
<dbReference type="Gene3D" id="3.30.429.10">
    <property type="entry name" value="Macrophage Migration Inhibitory Factor"/>
    <property type="match status" value="1"/>
</dbReference>
<evidence type="ECO:0000313" key="1">
    <source>
        <dbReference type="EMBL" id="MFD1531672.1"/>
    </source>
</evidence>
<dbReference type="Pfam" id="PF14552">
    <property type="entry name" value="Tautomerase_2"/>
    <property type="match status" value="1"/>
</dbReference>
<gene>
    <name evidence="1" type="ORF">ACFSCY_19755</name>
</gene>
<evidence type="ECO:0000313" key="2">
    <source>
        <dbReference type="Proteomes" id="UP001597145"/>
    </source>
</evidence>
<sequence length="122" mass="13318">MTAEEKDVISAALHEASVSAGYSEDDLFQRFISLGEADLRISPRYPDLRKPRSRKVVMIEALLSSGTAEDRKRLLLSAMVSRLQAAGTDPEDVMVFFGEIDRSNSSFGGGRLAPPVDVQTTT</sequence>
<comment type="caution">
    <text evidence="1">The sequence shown here is derived from an EMBL/GenBank/DDBJ whole genome shotgun (WGS) entry which is preliminary data.</text>
</comment>
<accession>A0ABW4FNE0</accession>
<organism evidence="1 2">
    <name type="scientific">Pseudonocardia aurantiaca</name>
    <dbReference type="NCBI Taxonomy" id="75290"/>
    <lineage>
        <taxon>Bacteria</taxon>
        <taxon>Bacillati</taxon>
        <taxon>Actinomycetota</taxon>
        <taxon>Actinomycetes</taxon>
        <taxon>Pseudonocardiales</taxon>
        <taxon>Pseudonocardiaceae</taxon>
        <taxon>Pseudonocardia</taxon>
    </lineage>
</organism>
<dbReference type="InterPro" id="IPR037479">
    <property type="entry name" value="Tauto_MSAD"/>
</dbReference>
<proteinExistence type="predicted"/>
<dbReference type="InterPro" id="IPR014347">
    <property type="entry name" value="Tautomerase/MIF_sf"/>
</dbReference>
<dbReference type="EMBL" id="JBHUCP010000014">
    <property type="protein sequence ID" value="MFD1531672.1"/>
    <property type="molecule type" value="Genomic_DNA"/>
</dbReference>
<keyword evidence="2" id="KW-1185">Reference proteome</keyword>
<dbReference type="SUPFAM" id="SSF55331">
    <property type="entry name" value="Tautomerase/MIF"/>
    <property type="match status" value="1"/>
</dbReference>
<reference evidence="2" key="1">
    <citation type="journal article" date="2019" name="Int. J. Syst. Evol. Microbiol.">
        <title>The Global Catalogue of Microorganisms (GCM) 10K type strain sequencing project: providing services to taxonomists for standard genome sequencing and annotation.</title>
        <authorList>
            <consortium name="The Broad Institute Genomics Platform"/>
            <consortium name="The Broad Institute Genome Sequencing Center for Infectious Disease"/>
            <person name="Wu L."/>
            <person name="Ma J."/>
        </authorList>
    </citation>
    <scope>NUCLEOTIDE SEQUENCE [LARGE SCALE GENOMIC DNA]</scope>
    <source>
        <strain evidence="2">JCM 12165</strain>
    </source>
</reference>
<protein>
    <submittedName>
        <fullName evidence="1">Tautomerase family protein</fullName>
    </submittedName>
</protein>
<dbReference type="Proteomes" id="UP001597145">
    <property type="component" value="Unassembled WGS sequence"/>
</dbReference>
<dbReference type="RefSeq" id="WP_343979755.1">
    <property type="nucleotide sequence ID" value="NZ_BAAAJG010000011.1"/>
</dbReference>